<proteinExistence type="predicted"/>
<dbReference type="InterPro" id="IPR051089">
    <property type="entry name" value="prtT"/>
</dbReference>
<dbReference type="GO" id="GO:0005634">
    <property type="term" value="C:nucleus"/>
    <property type="evidence" value="ECO:0007669"/>
    <property type="project" value="UniProtKB-SubCell"/>
</dbReference>
<gene>
    <name evidence="6" type="ORF">CSOL1703_00010241</name>
</gene>
<reference evidence="6 7" key="2">
    <citation type="submission" date="2021-10" db="EMBL/GenBank/DDBJ databases">
        <authorList>
            <person name="Piombo E."/>
        </authorList>
    </citation>
    <scope>NUCLEOTIDE SEQUENCE [LARGE SCALE GENOMIC DNA]</scope>
</reference>
<accession>A0A9N9YY15</accession>
<dbReference type="GO" id="GO:0000976">
    <property type="term" value="F:transcription cis-regulatory region binding"/>
    <property type="evidence" value="ECO:0007669"/>
    <property type="project" value="TreeGrafter"/>
</dbReference>
<keyword evidence="3" id="KW-0238">DNA-binding</keyword>
<dbReference type="AlphaFoldDB" id="A0A9N9YY15"/>
<protein>
    <submittedName>
        <fullName evidence="6">Uncharacterized protein</fullName>
    </submittedName>
</protein>
<keyword evidence="2" id="KW-0805">Transcription regulation</keyword>
<sequence length="307" mass="34682">MNVGSHLETLREKKEEDAADFIRIWFLIYICDQHLSTLYARQGEMREDRAIEHAEWLVESSTVTVGDQRLVSQVTLLTIIHKIRAFFATNSGKPIPTVFASHISSFSRQLDQWLGRWSTTFPEVQEGFGTFPRKGCVFHYQFAKLYLLSHVFHGLGCSPIPSEFLEAAHGATAAAMAILNIIITEPVVREALVGLPSYVQSMIGFACMFLMKLITNHGNQLVDRYQFIDLLSRLVATYQATAVNSWHLVHHMGDGLERMLRALRQHPPNTTIDPATFNESLHKHAHLGLDISLADLGSMDMSMENFL</sequence>
<evidence type="ECO:0000256" key="1">
    <source>
        <dbReference type="ARBA" id="ARBA00004123"/>
    </source>
</evidence>
<keyword evidence="4" id="KW-0804">Transcription</keyword>
<evidence type="ECO:0000256" key="5">
    <source>
        <dbReference type="ARBA" id="ARBA00023242"/>
    </source>
</evidence>
<keyword evidence="7" id="KW-1185">Reference proteome</keyword>
<evidence type="ECO:0000256" key="4">
    <source>
        <dbReference type="ARBA" id="ARBA00023163"/>
    </source>
</evidence>
<evidence type="ECO:0000256" key="2">
    <source>
        <dbReference type="ARBA" id="ARBA00023015"/>
    </source>
</evidence>
<name>A0A9N9YY15_9HYPO</name>
<comment type="subcellular location">
    <subcellularLocation>
        <location evidence="1">Nucleus</location>
    </subcellularLocation>
</comment>
<comment type="caution">
    <text evidence="6">The sequence shown here is derived from an EMBL/GenBank/DDBJ whole genome shotgun (WGS) entry which is preliminary data.</text>
</comment>
<dbReference type="PANTHER" id="PTHR31845:SF17">
    <property type="entry name" value="ZN(II)2CYS6 TRANSCRIPTION FACTOR (EUROFUNG)"/>
    <property type="match status" value="1"/>
</dbReference>
<dbReference type="GO" id="GO:0000981">
    <property type="term" value="F:DNA-binding transcription factor activity, RNA polymerase II-specific"/>
    <property type="evidence" value="ECO:0007669"/>
    <property type="project" value="TreeGrafter"/>
</dbReference>
<dbReference type="Proteomes" id="UP000775872">
    <property type="component" value="Unassembled WGS sequence"/>
</dbReference>
<organism evidence="6 7">
    <name type="scientific">Clonostachys solani</name>
    <dbReference type="NCBI Taxonomy" id="160281"/>
    <lineage>
        <taxon>Eukaryota</taxon>
        <taxon>Fungi</taxon>
        <taxon>Dikarya</taxon>
        <taxon>Ascomycota</taxon>
        <taxon>Pezizomycotina</taxon>
        <taxon>Sordariomycetes</taxon>
        <taxon>Hypocreomycetidae</taxon>
        <taxon>Hypocreales</taxon>
        <taxon>Bionectriaceae</taxon>
        <taxon>Clonostachys</taxon>
    </lineage>
</organism>
<evidence type="ECO:0000256" key="3">
    <source>
        <dbReference type="ARBA" id="ARBA00023125"/>
    </source>
</evidence>
<reference evidence="7" key="1">
    <citation type="submission" date="2019-06" db="EMBL/GenBank/DDBJ databases">
        <authorList>
            <person name="Broberg M."/>
        </authorList>
    </citation>
    <scope>NUCLEOTIDE SEQUENCE [LARGE SCALE GENOMIC DNA]</scope>
</reference>
<evidence type="ECO:0000313" key="7">
    <source>
        <dbReference type="Proteomes" id="UP000775872"/>
    </source>
</evidence>
<evidence type="ECO:0000313" key="6">
    <source>
        <dbReference type="EMBL" id="CAH0044505.1"/>
    </source>
</evidence>
<keyword evidence="5" id="KW-0539">Nucleus</keyword>
<dbReference type="EMBL" id="CABFOC020000007">
    <property type="protein sequence ID" value="CAH0044505.1"/>
    <property type="molecule type" value="Genomic_DNA"/>
</dbReference>
<dbReference type="PANTHER" id="PTHR31845">
    <property type="entry name" value="FINGER DOMAIN PROTEIN, PUTATIVE-RELATED"/>
    <property type="match status" value="1"/>
</dbReference>
<dbReference type="OrthoDB" id="4060227at2759"/>